<gene>
    <name evidence="2" type="ORF">G1H10_25400</name>
</gene>
<accession>A0A6L9SEH6</accession>
<dbReference type="AlphaFoldDB" id="A0A6L9SEH6"/>
<dbReference type="RefSeq" id="WP_163743234.1">
    <property type="nucleotide sequence ID" value="NZ_JAAGOA010000023.1"/>
</dbReference>
<feature type="region of interest" description="Disordered" evidence="1">
    <location>
        <begin position="220"/>
        <end position="240"/>
    </location>
</feature>
<evidence type="ECO:0000256" key="1">
    <source>
        <dbReference type="SAM" id="MobiDB-lite"/>
    </source>
</evidence>
<comment type="caution">
    <text evidence="2">The sequence shown here is derived from an EMBL/GenBank/DDBJ whole genome shotgun (WGS) entry which is preliminary data.</text>
</comment>
<protein>
    <recommendedName>
        <fullName evidence="4">Sugar phosphate isomerase</fullName>
    </recommendedName>
</protein>
<organism evidence="2 3">
    <name type="scientific">Phytoactinopolyspora halotolerans</name>
    <dbReference type="NCBI Taxonomy" id="1981512"/>
    <lineage>
        <taxon>Bacteria</taxon>
        <taxon>Bacillati</taxon>
        <taxon>Actinomycetota</taxon>
        <taxon>Actinomycetes</taxon>
        <taxon>Jiangellales</taxon>
        <taxon>Jiangellaceae</taxon>
        <taxon>Phytoactinopolyspora</taxon>
    </lineage>
</organism>
<dbReference type="NCBIfam" id="NF035938">
    <property type="entry name" value="EboA_domain"/>
    <property type="match status" value="1"/>
</dbReference>
<proteinExistence type="predicted"/>
<sequence>MSTREARSAPDLDATASRRLDELVQELADDPRRISTIFPAVARRVARGPADPDDPDGVKRPRLEDQARTALLAALASMWADDPERFTHELAQLYRYGDADEKRAVLRALSALDTGAGMSAVSLPLVEDALRTNDVRLVAAAMGPYGARHLDPDSWRQGVLKCLFVGVPLDAVAELGARADTELARMVADYCRERAAAGRSMPADAWRVLDRFGELGRDLRTAGTAPGVSGTEAATTGRET</sequence>
<evidence type="ECO:0000313" key="2">
    <source>
        <dbReference type="EMBL" id="NEE03507.1"/>
    </source>
</evidence>
<keyword evidence="3" id="KW-1185">Reference proteome</keyword>
<evidence type="ECO:0008006" key="4">
    <source>
        <dbReference type="Google" id="ProtNLM"/>
    </source>
</evidence>
<dbReference type="InterPro" id="IPR047715">
    <property type="entry name" value="EboA_dom"/>
</dbReference>
<reference evidence="2 3" key="1">
    <citation type="submission" date="2020-02" db="EMBL/GenBank/DDBJ databases">
        <authorList>
            <person name="Li X.-J."/>
            <person name="Han X.-M."/>
        </authorList>
    </citation>
    <scope>NUCLEOTIDE SEQUENCE [LARGE SCALE GENOMIC DNA]</scope>
    <source>
        <strain evidence="2 3">CCTCC AB 2017055</strain>
    </source>
</reference>
<evidence type="ECO:0000313" key="3">
    <source>
        <dbReference type="Proteomes" id="UP000475214"/>
    </source>
</evidence>
<dbReference type="Proteomes" id="UP000475214">
    <property type="component" value="Unassembled WGS sequence"/>
</dbReference>
<dbReference type="EMBL" id="JAAGOA010000023">
    <property type="protein sequence ID" value="NEE03507.1"/>
    <property type="molecule type" value="Genomic_DNA"/>
</dbReference>
<name>A0A6L9SEH6_9ACTN</name>